<gene>
    <name evidence="1" type="ORF">LTR84_012800</name>
</gene>
<keyword evidence="2" id="KW-1185">Reference proteome</keyword>
<dbReference type="RefSeq" id="XP_064699740.1">
    <property type="nucleotide sequence ID" value="XM_064856316.1"/>
</dbReference>
<sequence length="473" mass="51913">MKSRASDSKGSSLGARSANTQQALSLLRQLVDLMASGMVANMEDLPELCERARETACAVGKTIQRLCENTISHQETDGLRNGSAHSKKRRAVSNKDLTYRPPVAAKISSAKTKILDITDVVLYSVQDPEDITELGDMVTHPSQASNDVVRVGHIASRITFNQQPYVPQEGRTLNFRPMPLDHNTGQAATVDEHLESAVVKVGFTSERNKAEAEQRLGFGTPLLQQTGSALIVLSTQIQIAASLDPTKEVNGVKVGIPAESVVYSSVSAINSCLTEPASLMDMILEAVRIIHQFSKYPYGVPRAVHSRILQSLGKNYPEANDVSRVNQWSDGSMWMQVLEMGSSENQRVTILNMLEYMGAWDDNQIERSLTTILTKKNKPVGRRGAAIHVLNEMQHLSADTTRLGTCLSGVRRIDLQDEGNSTHHLSSDRGLSVAKQDKRLQRKRISIQLTRGQKLSTKLIKGLGLGILFSPKI</sequence>
<proteinExistence type="predicted"/>
<dbReference type="AlphaFoldDB" id="A0AAV9MRM6"/>
<organism evidence="1 2">
    <name type="scientific">Exophiala bonariae</name>
    <dbReference type="NCBI Taxonomy" id="1690606"/>
    <lineage>
        <taxon>Eukaryota</taxon>
        <taxon>Fungi</taxon>
        <taxon>Dikarya</taxon>
        <taxon>Ascomycota</taxon>
        <taxon>Pezizomycotina</taxon>
        <taxon>Eurotiomycetes</taxon>
        <taxon>Chaetothyriomycetidae</taxon>
        <taxon>Chaetothyriales</taxon>
        <taxon>Herpotrichiellaceae</taxon>
        <taxon>Exophiala</taxon>
    </lineage>
</organism>
<evidence type="ECO:0000313" key="2">
    <source>
        <dbReference type="Proteomes" id="UP001358417"/>
    </source>
</evidence>
<name>A0AAV9MRM6_9EURO</name>
<accession>A0AAV9MRM6</accession>
<dbReference type="Proteomes" id="UP001358417">
    <property type="component" value="Unassembled WGS sequence"/>
</dbReference>
<dbReference type="GeneID" id="89980941"/>
<reference evidence="1 2" key="1">
    <citation type="submission" date="2023-08" db="EMBL/GenBank/DDBJ databases">
        <title>Black Yeasts Isolated from many extreme environments.</title>
        <authorList>
            <person name="Coleine C."/>
            <person name="Stajich J.E."/>
            <person name="Selbmann L."/>
        </authorList>
    </citation>
    <scope>NUCLEOTIDE SEQUENCE [LARGE SCALE GENOMIC DNA]</scope>
    <source>
        <strain evidence="1 2">CCFEE 5792</strain>
    </source>
</reference>
<comment type="caution">
    <text evidence="1">The sequence shown here is derived from an EMBL/GenBank/DDBJ whole genome shotgun (WGS) entry which is preliminary data.</text>
</comment>
<evidence type="ECO:0000313" key="1">
    <source>
        <dbReference type="EMBL" id="KAK5042845.1"/>
    </source>
</evidence>
<dbReference type="EMBL" id="JAVRRD010000080">
    <property type="protein sequence ID" value="KAK5042845.1"/>
    <property type="molecule type" value="Genomic_DNA"/>
</dbReference>
<protein>
    <submittedName>
        <fullName evidence="1">Uncharacterized protein</fullName>
    </submittedName>
</protein>